<feature type="compositionally biased region" description="Basic and acidic residues" evidence="1">
    <location>
        <begin position="112"/>
        <end position="129"/>
    </location>
</feature>
<keyword evidence="3" id="KW-1185">Reference proteome</keyword>
<name>A0A6S7IN99_PARCT</name>
<evidence type="ECO:0000313" key="2">
    <source>
        <dbReference type="EMBL" id="CAB4003918.1"/>
    </source>
</evidence>
<gene>
    <name evidence="2" type="ORF">PACLA_8A073711</name>
</gene>
<dbReference type="Pfam" id="PF05380">
    <property type="entry name" value="Peptidase_A17"/>
    <property type="match status" value="1"/>
</dbReference>
<dbReference type="InterPro" id="IPR008042">
    <property type="entry name" value="Retrotrans_Pao"/>
</dbReference>
<sequence length="722" mass="83200">MIKEQFGQPSVIARALVSNVTKGGKIGRSDTKKLREFSIDLINCMATMKRIGYTADINANENLRKIITRLPNHMIERWKVFVVDIREKVQTPAVSHISEYVRKRVKAEFDPDFGDLQRDSRPPRSDHPTPRRGIYAAGRDSNRSPMKCYVCEEEHRVIECPVLAKASVPERLELAKKARLSRIEWEKRTDRFSGSRRREIRVQAVNCPCPKSNLSLDEKRAMELMERSWKLDDNRYVIGRPWKRDKNLLSDNRSLAETRLRSLEKSLSKNDVKARMYDQALMQYAENNWAIPVSEEDLKVDRKPFYYLPHHGVYRPDKKSTPLQVVFDPATSYLGMSLNSFLFKGPGLIGNLLGVLLHFREEQVAFSGDISKMLLQILLLEEDTHVHHFLWQNLDATREPTTYALQRAMFGDKPSTDMASFVMLKMAEANEKECPRAATILKRDRYVDDLIHSCPSTDDAVKSIEEVDKLLSTRSFKIREWLCFSTVQKANESEQLKVANGSENNSHPVTPIVNLDGEEENKTLGVIWNPKRDVIGFASKEVKVERLTRRSVLSNISKLYDPLGLASAVTIKARIALQNIWKAKQFDWDDTLPEVMSDTWKKLFKEIESLKKVEFPRCQPKETSENPAYDLSRGITVEELSSGRWINGPSFLSKPKTEWPCERKTEPDVRSEVRKKKKSPNSLAAIVKPQPLLNPEHFSDWDRLVRVTAYCQRFVKNTKYTT</sequence>
<reference evidence="2" key="1">
    <citation type="submission" date="2020-04" db="EMBL/GenBank/DDBJ databases">
        <authorList>
            <person name="Alioto T."/>
            <person name="Alioto T."/>
            <person name="Gomez Garrido J."/>
        </authorList>
    </citation>
    <scope>NUCLEOTIDE SEQUENCE</scope>
    <source>
        <strain evidence="2">A484AB</strain>
    </source>
</reference>
<dbReference type="AlphaFoldDB" id="A0A6S7IN99"/>
<dbReference type="InterPro" id="IPR043502">
    <property type="entry name" value="DNA/RNA_pol_sf"/>
</dbReference>
<protein>
    <submittedName>
        <fullName evidence="2">Uncharacterized protein</fullName>
    </submittedName>
</protein>
<proteinExistence type="predicted"/>
<feature type="region of interest" description="Disordered" evidence="1">
    <location>
        <begin position="112"/>
        <end position="142"/>
    </location>
</feature>
<organism evidence="2 3">
    <name type="scientific">Paramuricea clavata</name>
    <name type="common">Red gorgonian</name>
    <name type="synonym">Violescent sea-whip</name>
    <dbReference type="NCBI Taxonomy" id="317549"/>
    <lineage>
        <taxon>Eukaryota</taxon>
        <taxon>Metazoa</taxon>
        <taxon>Cnidaria</taxon>
        <taxon>Anthozoa</taxon>
        <taxon>Octocorallia</taxon>
        <taxon>Malacalcyonacea</taxon>
        <taxon>Plexauridae</taxon>
        <taxon>Paramuricea</taxon>
    </lineage>
</organism>
<dbReference type="Proteomes" id="UP001152795">
    <property type="component" value="Unassembled WGS sequence"/>
</dbReference>
<dbReference type="OrthoDB" id="8056027at2759"/>
<dbReference type="SUPFAM" id="SSF56672">
    <property type="entry name" value="DNA/RNA polymerases"/>
    <property type="match status" value="1"/>
</dbReference>
<dbReference type="EMBL" id="CACRXK020004762">
    <property type="protein sequence ID" value="CAB4003918.1"/>
    <property type="molecule type" value="Genomic_DNA"/>
</dbReference>
<dbReference type="PANTHER" id="PTHR47331">
    <property type="entry name" value="PHD-TYPE DOMAIN-CONTAINING PROTEIN"/>
    <property type="match status" value="1"/>
</dbReference>
<evidence type="ECO:0000256" key="1">
    <source>
        <dbReference type="SAM" id="MobiDB-lite"/>
    </source>
</evidence>
<accession>A0A6S7IN99</accession>
<comment type="caution">
    <text evidence="2">The sequence shown here is derived from an EMBL/GenBank/DDBJ whole genome shotgun (WGS) entry which is preliminary data.</text>
</comment>
<evidence type="ECO:0000313" key="3">
    <source>
        <dbReference type="Proteomes" id="UP001152795"/>
    </source>
</evidence>
<dbReference type="PANTHER" id="PTHR47331:SF1">
    <property type="entry name" value="GAG-LIKE PROTEIN"/>
    <property type="match status" value="1"/>
</dbReference>